<gene>
    <name evidence="2" type="ordered locus">Svir_13940</name>
</gene>
<feature type="compositionally biased region" description="Polar residues" evidence="1">
    <location>
        <begin position="28"/>
        <end position="39"/>
    </location>
</feature>
<proteinExistence type="predicted"/>
<name>C7MQD8_SACVD</name>
<dbReference type="KEGG" id="svi:Svir_13940"/>
<dbReference type="Proteomes" id="UP000000841">
    <property type="component" value="Chromosome"/>
</dbReference>
<evidence type="ECO:0000313" key="2">
    <source>
        <dbReference type="EMBL" id="ACU96437.1"/>
    </source>
</evidence>
<reference evidence="2 3" key="1">
    <citation type="journal article" date="2009" name="Stand. Genomic Sci.">
        <title>Complete genome sequence of Saccharomonospora viridis type strain (P101).</title>
        <authorList>
            <person name="Pati A."/>
            <person name="Sikorski J."/>
            <person name="Nolan M."/>
            <person name="Lapidus A."/>
            <person name="Copeland A."/>
            <person name="Glavina Del Rio T."/>
            <person name="Lucas S."/>
            <person name="Chen F."/>
            <person name="Tice H."/>
            <person name="Pitluck S."/>
            <person name="Cheng J.F."/>
            <person name="Chertkov O."/>
            <person name="Brettin T."/>
            <person name="Han C."/>
            <person name="Detter J.C."/>
            <person name="Kuske C."/>
            <person name="Bruce D."/>
            <person name="Goodwin L."/>
            <person name="Chain P."/>
            <person name="D'haeseleer P."/>
            <person name="Chen A."/>
            <person name="Palaniappan K."/>
            <person name="Ivanova N."/>
            <person name="Mavromatis K."/>
            <person name="Mikhailova N."/>
            <person name="Rohde M."/>
            <person name="Tindall B.J."/>
            <person name="Goker M."/>
            <person name="Bristow J."/>
            <person name="Eisen J.A."/>
            <person name="Markowitz V."/>
            <person name="Hugenholtz P."/>
            <person name="Kyrpides N.C."/>
            <person name="Klenk H.P."/>
        </authorList>
    </citation>
    <scope>NUCLEOTIDE SEQUENCE [LARGE SCALE GENOMIC DNA]</scope>
    <source>
        <strain evidence="3">ATCC 15386 / DSM 43017 / JCM 3036 / NBRC 12207 / P101</strain>
    </source>
</reference>
<accession>C7MQD8</accession>
<evidence type="ECO:0000256" key="1">
    <source>
        <dbReference type="SAM" id="MobiDB-lite"/>
    </source>
</evidence>
<feature type="region of interest" description="Disordered" evidence="1">
    <location>
        <begin position="1"/>
        <end position="39"/>
    </location>
</feature>
<dbReference type="AlphaFoldDB" id="C7MQD8"/>
<feature type="compositionally biased region" description="Gly residues" evidence="1">
    <location>
        <begin position="1"/>
        <end position="10"/>
    </location>
</feature>
<dbReference type="HOGENOM" id="CLU_3316509_0_0_11"/>
<protein>
    <submittedName>
        <fullName evidence="2">Uncharacterized protein</fullName>
    </submittedName>
</protein>
<keyword evidence="3" id="KW-1185">Reference proteome</keyword>
<evidence type="ECO:0000313" key="3">
    <source>
        <dbReference type="Proteomes" id="UP000000841"/>
    </source>
</evidence>
<organism evidence="2 3">
    <name type="scientific">Saccharomonospora viridis (strain ATCC 15386 / DSM 43017 / JCM 3036 / CCUG 5913 / NBRC 12207 / NCIMB 9602 / P101)</name>
    <name type="common">Thermoactinomyces viridis</name>
    <dbReference type="NCBI Taxonomy" id="471857"/>
    <lineage>
        <taxon>Bacteria</taxon>
        <taxon>Bacillati</taxon>
        <taxon>Actinomycetota</taxon>
        <taxon>Actinomycetes</taxon>
        <taxon>Pseudonocardiales</taxon>
        <taxon>Pseudonocardiaceae</taxon>
        <taxon>Saccharomonospora</taxon>
    </lineage>
</organism>
<sequence length="39" mass="3905">MAIAGQGIGENTGARSPSGAYDEIRRTVASSSSPVGTPR</sequence>
<dbReference type="EMBL" id="CP001683">
    <property type="protein sequence ID" value="ACU96437.1"/>
    <property type="molecule type" value="Genomic_DNA"/>
</dbReference>